<feature type="signal peptide" evidence="2">
    <location>
        <begin position="1"/>
        <end position="27"/>
    </location>
</feature>
<evidence type="ECO:0000256" key="2">
    <source>
        <dbReference type="SAM" id="SignalP"/>
    </source>
</evidence>
<reference evidence="3 4" key="1">
    <citation type="submission" date="2018-07" db="EMBL/GenBank/DDBJ databases">
        <title>Genomic Encyclopedia of Type Strains, Phase IV (KMG-IV): sequencing the most valuable type-strain genomes for metagenomic binning, comparative biology and taxonomic classification.</title>
        <authorList>
            <person name="Goeker M."/>
        </authorList>
    </citation>
    <scope>NUCLEOTIDE SEQUENCE [LARGE SCALE GENOMIC DNA]</scope>
    <source>
        <strain evidence="3 4">DSM 44952</strain>
    </source>
</reference>
<proteinExistence type="predicted"/>
<dbReference type="EMBL" id="QQAZ01000011">
    <property type="protein sequence ID" value="RDI46467.1"/>
    <property type="molecule type" value="Genomic_DNA"/>
</dbReference>
<gene>
    <name evidence="3" type="ORF">DFR68_111226</name>
</gene>
<comment type="caution">
    <text evidence="3">The sequence shown here is derived from an EMBL/GenBank/DDBJ whole genome shotgun (WGS) entry which is preliminary data.</text>
</comment>
<keyword evidence="2" id="KW-0732">Signal</keyword>
<protein>
    <submittedName>
        <fullName evidence="3">Uncharacterized protein</fullName>
    </submittedName>
</protein>
<evidence type="ECO:0000313" key="3">
    <source>
        <dbReference type="EMBL" id="RDI46467.1"/>
    </source>
</evidence>
<keyword evidence="4" id="KW-1185">Reference proteome</keyword>
<accession>A0A370GRZ0</accession>
<feature type="chain" id="PRO_5039049424" evidence="2">
    <location>
        <begin position="28"/>
        <end position="88"/>
    </location>
</feature>
<name>A0A370GRZ0_9NOCA</name>
<feature type="compositionally biased region" description="Basic and acidic residues" evidence="1">
    <location>
        <begin position="52"/>
        <end position="64"/>
    </location>
</feature>
<organism evidence="3 4">
    <name type="scientific">Nocardia mexicana</name>
    <dbReference type="NCBI Taxonomy" id="279262"/>
    <lineage>
        <taxon>Bacteria</taxon>
        <taxon>Bacillati</taxon>
        <taxon>Actinomycetota</taxon>
        <taxon>Actinomycetes</taxon>
        <taxon>Mycobacteriales</taxon>
        <taxon>Nocardiaceae</taxon>
        <taxon>Nocardia</taxon>
    </lineage>
</organism>
<dbReference type="Proteomes" id="UP000255355">
    <property type="component" value="Unassembled WGS sequence"/>
</dbReference>
<feature type="region of interest" description="Disordered" evidence="1">
    <location>
        <begin position="43"/>
        <end position="88"/>
    </location>
</feature>
<dbReference type="AlphaFoldDB" id="A0A370GRZ0"/>
<evidence type="ECO:0000313" key="4">
    <source>
        <dbReference type="Proteomes" id="UP000255355"/>
    </source>
</evidence>
<sequence>MHRKKSGIILGGAAVIAALATAQPAVANAQGVADTITVQVKVPLSDNSDAPDSSKPDEGSRVREGGIQYPQPDPGNADDDRDNGNHFP</sequence>
<evidence type="ECO:0000256" key="1">
    <source>
        <dbReference type="SAM" id="MobiDB-lite"/>
    </source>
</evidence>